<dbReference type="InterPro" id="IPR005111">
    <property type="entry name" value="MoeA_C_domain_IV"/>
</dbReference>
<dbReference type="Pfam" id="PF03453">
    <property type="entry name" value="MoeA_N"/>
    <property type="match status" value="1"/>
</dbReference>
<keyword evidence="7 9" id="KW-0501">Molybdenum cofactor biosynthesis</keyword>
<dbReference type="SUPFAM" id="SSF63867">
    <property type="entry name" value="MoeA C-terminal domain-like"/>
    <property type="match status" value="1"/>
</dbReference>
<keyword evidence="9" id="KW-0808">Transferase</keyword>
<dbReference type="PANTHER" id="PTHR10192">
    <property type="entry name" value="MOLYBDOPTERIN BIOSYNTHESIS PROTEIN"/>
    <property type="match status" value="1"/>
</dbReference>
<keyword evidence="6 9" id="KW-0500">Molybdenum</keyword>
<comment type="cofactor">
    <cofactor evidence="9">
        <name>Mg(2+)</name>
        <dbReference type="ChEBI" id="CHEBI:18420"/>
    </cofactor>
</comment>
<dbReference type="Gene3D" id="3.90.105.10">
    <property type="entry name" value="Molybdopterin biosynthesis moea protein, domain 2"/>
    <property type="match status" value="1"/>
</dbReference>
<dbReference type="Pfam" id="PF03454">
    <property type="entry name" value="MoeA_C"/>
    <property type="match status" value="1"/>
</dbReference>
<reference evidence="11 12" key="1">
    <citation type="submission" date="2020-11" db="EMBL/GenBank/DDBJ databases">
        <title>Fusibacter basophilias sp. nov.</title>
        <authorList>
            <person name="Qiu D."/>
        </authorList>
    </citation>
    <scope>NUCLEOTIDE SEQUENCE [LARGE SCALE GENOMIC DNA]</scope>
    <source>
        <strain evidence="11 12">Q10-2</strain>
    </source>
</reference>
<dbReference type="SUPFAM" id="SSF63882">
    <property type="entry name" value="MoeA N-terminal region -like"/>
    <property type="match status" value="1"/>
</dbReference>
<dbReference type="InterPro" id="IPR036135">
    <property type="entry name" value="MoeA_linker/N_sf"/>
</dbReference>
<dbReference type="InterPro" id="IPR038987">
    <property type="entry name" value="MoeA-like"/>
</dbReference>
<feature type="domain" description="MoaB/Mog" evidence="10">
    <location>
        <begin position="180"/>
        <end position="319"/>
    </location>
</feature>
<comment type="similarity">
    <text evidence="3 9">Belongs to the MoeA family.</text>
</comment>
<dbReference type="CDD" id="cd00887">
    <property type="entry name" value="MoeA"/>
    <property type="match status" value="1"/>
</dbReference>
<comment type="function">
    <text evidence="1 9">Catalyzes the insertion of molybdate into adenylated molybdopterin with the concomitant release of AMP.</text>
</comment>
<dbReference type="SUPFAM" id="SSF53218">
    <property type="entry name" value="Molybdenum cofactor biosynthesis proteins"/>
    <property type="match status" value="1"/>
</dbReference>
<evidence type="ECO:0000313" key="12">
    <source>
        <dbReference type="Proteomes" id="UP000614200"/>
    </source>
</evidence>
<evidence type="ECO:0000256" key="5">
    <source>
        <dbReference type="ARBA" id="ARBA00021108"/>
    </source>
</evidence>
<evidence type="ECO:0000256" key="4">
    <source>
        <dbReference type="ARBA" id="ARBA00013269"/>
    </source>
</evidence>
<dbReference type="InterPro" id="IPR036688">
    <property type="entry name" value="MoeA_C_domain_IV_sf"/>
</dbReference>
<dbReference type="Gene3D" id="3.40.980.10">
    <property type="entry name" value="MoaB/Mog-like domain"/>
    <property type="match status" value="1"/>
</dbReference>
<dbReference type="Proteomes" id="UP000614200">
    <property type="component" value="Unassembled WGS sequence"/>
</dbReference>
<dbReference type="InterPro" id="IPR005110">
    <property type="entry name" value="MoeA_linker/N"/>
</dbReference>
<dbReference type="PANTHER" id="PTHR10192:SF5">
    <property type="entry name" value="GEPHYRIN"/>
    <property type="match status" value="1"/>
</dbReference>
<dbReference type="Pfam" id="PF00994">
    <property type="entry name" value="MoCF_biosynth"/>
    <property type="match status" value="1"/>
</dbReference>
<gene>
    <name evidence="11" type="ORF">ISU02_10430</name>
</gene>
<keyword evidence="9" id="KW-0460">Magnesium</keyword>
<comment type="caution">
    <text evidence="11">The sequence shown here is derived from an EMBL/GenBank/DDBJ whole genome shotgun (WGS) entry which is preliminary data.</text>
</comment>
<dbReference type="InterPro" id="IPR036425">
    <property type="entry name" value="MoaB/Mog-like_dom_sf"/>
</dbReference>
<keyword evidence="12" id="KW-1185">Reference proteome</keyword>
<protein>
    <recommendedName>
        <fullName evidence="5 9">Molybdopterin molybdenumtransferase</fullName>
        <ecNumber evidence="4 9">2.10.1.1</ecNumber>
    </recommendedName>
</protein>
<dbReference type="Gene3D" id="2.170.190.11">
    <property type="entry name" value="Molybdopterin biosynthesis moea protein, domain 3"/>
    <property type="match status" value="1"/>
</dbReference>
<dbReference type="Gene3D" id="2.40.340.10">
    <property type="entry name" value="MoeA, C-terminal, domain IV"/>
    <property type="match status" value="1"/>
</dbReference>
<evidence type="ECO:0000256" key="1">
    <source>
        <dbReference type="ARBA" id="ARBA00002901"/>
    </source>
</evidence>
<evidence type="ECO:0000259" key="10">
    <source>
        <dbReference type="SMART" id="SM00852"/>
    </source>
</evidence>
<evidence type="ECO:0000256" key="2">
    <source>
        <dbReference type="ARBA" id="ARBA00005046"/>
    </source>
</evidence>
<dbReference type="NCBIfam" id="TIGR00177">
    <property type="entry name" value="molyb_syn"/>
    <property type="match status" value="1"/>
</dbReference>
<dbReference type="EMBL" id="JADKNH010000006">
    <property type="protein sequence ID" value="MBF4693540.1"/>
    <property type="molecule type" value="Genomic_DNA"/>
</dbReference>
<organism evidence="11 12">
    <name type="scientific">Fusibacter ferrireducens</name>
    <dbReference type="NCBI Taxonomy" id="2785058"/>
    <lineage>
        <taxon>Bacteria</taxon>
        <taxon>Bacillati</taxon>
        <taxon>Bacillota</taxon>
        <taxon>Clostridia</taxon>
        <taxon>Eubacteriales</taxon>
        <taxon>Eubacteriales Family XII. Incertae Sedis</taxon>
        <taxon>Fusibacter</taxon>
    </lineage>
</organism>
<keyword evidence="9" id="KW-0479">Metal-binding</keyword>
<dbReference type="SMART" id="SM00852">
    <property type="entry name" value="MoCF_biosynth"/>
    <property type="match status" value="1"/>
</dbReference>
<name>A0ABR9ZUI3_9FIRM</name>
<evidence type="ECO:0000256" key="8">
    <source>
        <dbReference type="ARBA" id="ARBA00047317"/>
    </source>
</evidence>
<dbReference type="RefSeq" id="WP_194701785.1">
    <property type="nucleotide sequence ID" value="NZ_JADKNH010000006.1"/>
</dbReference>
<comment type="catalytic activity">
    <reaction evidence="8">
        <text>adenylyl-molybdopterin + molybdate = Mo-molybdopterin + AMP + H(+)</text>
        <dbReference type="Rhea" id="RHEA:35047"/>
        <dbReference type="ChEBI" id="CHEBI:15378"/>
        <dbReference type="ChEBI" id="CHEBI:36264"/>
        <dbReference type="ChEBI" id="CHEBI:62727"/>
        <dbReference type="ChEBI" id="CHEBI:71302"/>
        <dbReference type="ChEBI" id="CHEBI:456215"/>
        <dbReference type="EC" id="2.10.1.1"/>
    </reaction>
</comment>
<evidence type="ECO:0000256" key="6">
    <source>
        <dbReference type="ARBA" id="ARBA00022505"/>
    </source>
</evidence>
<sequence>MKKIDLNPIDHVLSVVRTAFDNNVCGTACIGLEEASNRILADDLISDAFVPEFPKSTVDGYAVKFNKKPCQCTLVGKVDMGEALDIELKENTCVYVPTGGVIPKGADTMVMIEDTCMLTPTVVQFNKGADHRAFIIEIGDDMKPGQLVLKKGTRLKPQHIGVLASLGKQRVQVLKKPKICLISTGDELITLDERLSYGQSREINGYTLTAIAEEMGLEVVNRCVLKDDYALIKAEIELALKMADLVVISGGSSVGEKDYTYDLLCETASEGVLISGMAIKPGKPTLVAKHLNKPIIGLPGHPVSAIVVFKLIVGEIMKTWGHEVKKDHKVMVKLTKDIYAAEGRDTYQMMSFEETAEGILAHPTSGKSGMITLLSQSDGYVIIPRSPGVIKKEMVVEGYYLD</sequence>
<proteinExistence type="inferred from homology"/>
<evidence type="ECO:0000313" key="11">
    <source>
        <dbReference type="EMBL" id="MBF4693540.1"/>
    </source>
</evidence>
<evidence type="ECO:0000256" key="3">
    <source>
        <dbReference type="ARBA" id="ARBA00010763"/>
    </source>
</evidence>
<dbReference type="EC" id="2.10.1.1" evidence="4 9"/>
<accession>A0ABR9ZUI3</accession>
<dbReference type="InterPro" id="IPR001453">
    <property type="entry name" value="MoaB/Mog_dom"/>
</dbReference>
<evidence type="ECO:0000256" key="9">
    <source>
        <dbReference type="RuleBase" id="RU365090"/>
    </source>
</evidence>
<comment type="pathway">
    <text evidence="2 9">Cofactor biosynthesis; molybdopterin biosynthesis.</text>
</comment>
<evidence type="ECO:0000256" key="7">
    <source>
        <dbReference type="ARBA" id="ARBA00023150"/>
    </source>
</evidence>